<keyword evidence="9 12" id="KW-1133">Transmembrane helix</keyword>
<feature type="transmembrane region" description="Helical" evidence="12">
    <location>
        <begin position="398"/>
        <end position="418"/>
    </location>
</feature>
<evidence type="ECO:0000256" key="1">
    <source>
        <dbReference type="ARBA" id="ARBA00004141"/>
    </source>
</evidence>
<dbReference type="Proteomes" id="UP001165962">
    <property type="component" value="Unassembled WGS sequence"/>
</dbReference>
<evidence type="ECO:0000256" key="8">
    <source>
        <dbReference type="ARBA" id="ARBA00022967"/>
    </source>
</evidence>
<dbReference type="InterPro" id="IPR003439">
    <property type="entry name" value="ABC_transporter-like_ATP-bd"/>
</dbReference>
<feature type="transmembrane region" description="Helical" evidence="12">
    <location>
        <begin position="369"/>
        <end position="386"/>
    </location>
</feature>
<evidence type="ECO:0000259" key="13">
    <source>
        <dbReference type="PROSITE" id="PS50893"/>
    </source>
</evidence>
<dbReference type="CDD" id="cd03225">
    <property type="entry name" value="ABC_cobalt_CbiO_domain1"/>
    <property type="match status" value="1"/>
</dbReference>
<evidence type="ECO:0000313" key="15">
    <source>
        <dbReference type="Proteomes" id="UP001165962"/>
    </source>
</evidence>
<evidence type="ECO:0000256" key="4">
    <source>
        <dbReference type="ARBA" id="ARBA00022475"/>
    </source>
</evidence>
<evidence type="ECO:0000256" key="12">
    <source>
        <dbReference type="SAM" id="Phobius"/>
    </source>
</evidence>
<evidence type="ECO:0000256" key="3">
    <source>
        <dbReference type="ARBA" id="ARBA00022448"/>
    </source>
</evidence>
<keyword evidence="4" id="KW-1003">Cell membrane</keyword>
<feature type="transmembrane region" description="Helical" evidence="12">
    <location>
        <begin position="585"/>
        <end position="604"/>
    </location>
</feature>
<dbReference type="InterPro" id="IPR015856">
    <property type="entry name" value="ABC_transpr_CbiO/EcfA_su"/>
</dbReference>
<evidence type="ECO:0000313" key="14">
    <source>
        <dbReference type="EMBL" id="NHN31030.1"/>
    </source>
</evidence>
<name>A0ABX0J6J7_9BACL</name>
<dbReference type="PROSITE" id="PS50893">
    <property type="entry name" value="ABC_TRANSPORTER_2"/>
    <property type="match status" value="1"/>
</dbReference>
<sequence length="605" mass="66593">MANDLVIKGLSGRLSEGLQGQLSSQLHIATGMDLRFKSGTVTLLLGRSGTGKTMLLEQLSGLREASVGEIKLGDLPLWMGASTRQKPNRQVLLRMGSAFQHPEQQLFADTIRGEFAYTLRPYKLSADEFQHRIGLGLRLFPGDASDWLERDPFSLSGGQQRRLSLALLEAAAPEWLLLDEPTAGIDQEGTALVCQQLHKRKEQGLGTLVATHDPEAFIALADHVLILYADTFWHGTPGELAEQPQIWSVAGLALPASLETLITLRRAGFDVPKGWPDAAATAAAIVASTAVAKAAQRGLAALAQQARASEQQAHESKQTQPFLTASKSAPHPSRQADKPLISRLKQRDPRAIWLMYMLISPGILLQSQWMGWIASFIVMLCVIRYAQIPLKECLKPAVGLIIFTLLASILAGLTTQAADYPAPYTGLTGAVWELPWGIFFVVGPAVDTFFLFSLLVMIMLIGFVLLSGINHLRLKRAIEQGLQPLQQIRVPVDQFALAASLIIRFLPMIMEEWQRFARIAAARGKYPFRPGQIPIFRLRMVMIPILVSLLRLGEWLSLILIVRGMGQAGHKPTIAYRLLFNRKDGLLVAASAIILLILMLIHYMT</sequence>
<feature type="compositionally biased region" description="Polar residues" evidence="11">
    <location>
        <begin position="318"/>
        <end position="327"/>
    </location>
</feature>
<dbReference type="InterPro" id="IPR027417">
    <property type="entry name" value="P-loop_NTPase"/>
</dbReference>
<keyword evidence="15" id="KW-1185">Reference proteome</keyword>
<dbReference type="Pfam" id="PF00005">
    <property type="entry name" value="ABC_tran"/>
    <property type="match status" value="1"/>
</dbReference>
<dbReference type="GO" id="GO:0005524">
    <property type="term" value="F:ATP binding"/>
    <property type="evidence" value="ECO:0007669"/>
    <property type="project" value="UniProtKB-KW"/>
</dbReference>
<dbReference type="SMART" id="SM00382">
    <property type="entry name" value="AAA"/>
    <property type="match status" value="1"/>
</dbReference>
<dbReference type="InterPro" id="IPR003339">
    <property type="entry name" value="ABC/ECF_trnsptr_transmembrane"/>
</dbReference>
<feature type="domain" description="ABC transporter" evidence="13">
    <location>
        <begin position="5"/>
        <end position="253"/>
    </location>
</feature>
<evidence type="ECO:0000256" key="5">
    <source>
        <dbReference type="ARBA" id="ARBA00022692"/>
    </source>
</evidence>
<evidence type="ECO:0000256" key="7">
    <source>
        <dbReference type="ARBA" id="ARBA00022840"/>
    </source>
</evidence>
<reference evidence="14" key="1">
    <citation type="submission" date="2020-03" db="EMBL/GenBank/DDBJ databases">
        <title>Draft sequencing of Paenibacilllus sp. S3N08.</title>
        <authorList>
            <person name="Kim D.-U."/>
        </authorList>
    </citation>
    <scope>NUCLEOTIDE SEQUENCE</scope>
    <source>
        <strain evidence="14">S3N08</strain>
    </source>
</reference>
<comment type="caution">
    <text evidence="14">The sequence shown here is derived from an EMBL/GenBank/DDBJ whole genome shotgun (WGS) entry which is preliminary data.</text>
</comment>
<feature type="region of interest" description="Disordered" evidence="11">
    <location>
        <begin position="310"/>
        <end position="340"/>
    </location>
</feature>
<protein>
    <submittedName>
        <fullName evidence="14">ATP-binding cassette domain-containing protein</fullName>
    </submittedName>
</protein>
<evidence type="ECO:0000256" key="6">
    <source>
        <dbReference type="ARBA" id="ARBA00022741"/>
    </source>
</evidence>
<dbReference type="CDD" id="cd16914">
    <property type="entry name" value="EcfT"/>
    <property type="match status" value="1"/>
</dbReference>
<dbReference type="RefSeq" id="WP_166150570.1">
    <property type="nucleotide sequence ID" value="NZ_JAAOIW010000004.1"/>
</dbReference>
<evidence type="ECO:0000256" key="2">
    <source>
        <dbReference type="ARBA" id="ARBA00005417"/>
    </source>
</evidence>
<gene>
    <name evidence="14" type="ORF">G9U52_14415</name>
</gene>
<dbReference type="InterPro" id="IPR003593">
    <property type="entry name" value="AAA+_ATPase"/>
</dbReference>
<keyword evidence="8" id="KW-1278">Translocase</keyword>
<keyword evidence="3" id="KW-0813">Transport</keyword>
<dbReference type="Gene3D" id="3.40.50.300">
    <property type="entry name" value="P-loop containing nucleotide triphosphate hydrolases"/>
    <property type="match status" value="1"/>
</dbReference>
<keyword evidence="10 12" id="KW-0472">Membrane</keyword>
<organism evidence="14 15">
    <name type="scientific">Paenibacillus agricola</name>
    <dbReference type="NCBI Taxonomy" id="2716264"/>
    <lineage>
        <taxon>Bacteria</taxon>
        <taxon>Bacillati</taxon>
        <taxon>Bacillota</taxon>
        <taxon>Bacilli</taxon>
        <taxon>Bacillales</taxon>
        <taxon>Paenibacillaceae</taxon>
        <taxon>Paenibacillus</taxon>
    </lineage>
</organism>
<keyword evidence="6" id="KW-0547">Nucleotide-binding</keyword>
<comment type="subcellular location">
    <subcellularLocation>
        <location evidence="1">Membrane</location>
        <topology evidence="1">Multi-pass membrane protein</topology>
    </subcellularLocation>
</comment>
<comment type="similarity">
    <text evidence="2">Belongs to the ABC transporter superfamily.</text>
</comment>
<dbReference type="EMBL" id="JAAOIW010000004">
    <property type="protein sequence ID" value="NHN31030.1"/>
    <property type="molecule type" value="Genomic_DNA"/>
</dbReference>
<dbReference type="SUPFAM" id="SSF52540">
    <property type="entry name" value="P-loop containing nucleoside triphosphate hydrolases"/>
    <property type="match status" value="1"/>
</dbReference>
<dbReference type="PANTHER" id="PTHR43553">
    <property type="entry name" value="HEAVY METAL TRANSPORTER"/>
    <property type="match status" value="1"/>
</dbReference>
<feature type="transmembrane region" description="Helical" evidence="12">
    <location>
        <begin position="438"/>
        <end position="466"/>
    </location>
</feature>
<dbReference type="InterPro" id="IPR050095">
    <property type="entry name" value="ECF_ABC_transporter_ATP-bd"/>
</dbReference>
<proteinExistence type="inferred from homology"/>
<evidence type="ECO:0000256" key="10">
    <source>
        <dbReference type="ARBA" id="ARBA00023136"/>
    </source>
</evidence>
<keyword evidence="5 12" id="KW-0812">Transmembrane</keyword>
<keyword evidence="7 14" id="KW-0067">ATP-binding</keyword>
<evidence type="ECO:0000256" key="11">
    <source>
        <dbReference type="SAM" id="MobiDB-lite"/>
    </source>
</evidence>
<accession>A0ABX0J6J7</accession>
<evidence type="ECO:0000256" key="9">
    <source>
        <dbReference type="ARBA" id="ARBA00022989"/>
    </source>
</evidence>